<reference evidence="2" key="1">
    <citation type="submission" date="2016-11" db="UniProtKB">
        <authorList>
            <consortium name="WormBaseParasite"/>
        </authorList>
    </citation>
    <scope>IDENTIFICATION</scope>
    <source>
        <strain evidence="2">KR3021</strain>
    </source>
</reference>
<proteinExistence type="predicted"/>
<dbReference type="WBParaSite" id="RSKR_0000911300.1">
    <property type="protein sequence ID" value="RSKR_0000911300.1"/>
    <property type="gene ID" value="RSKR_0000911300"/>
</dbReference>
<accession>A0AC35UAP4</accession>
<sequence>MNVRLIYLFMAVGSCILAEATDLKKDLLKEFIKCSDIMERCNNWNTPIENRAHHCYAYLKGEIIYEPLFDMEKDDPDEEEKPLDSGVREIKIKPTSCWKFFVPYIPIMADLV</sequence>
<evidence type="ECO:0000313" key="1">
    <source>
        <dbReference type="Proteomes" id="UP000095286"/>
    </source>
</evidence>
<evidence type="ECO:0000313" key="2">
    <source>
        <dbReference type="WBParaSite" id="RSKR_0000911300.1"/>
    </source>
</evidence>
<organism evidence="1 2">
    <name type="scientific">Rhabditophanes sp. KR3021</name>
    <dbReference type="NCBI Taxonomy" id="114890"/>
    <lineage>
        <taxon>Eukaryota</taxon>
        <taxon>Metazoa</taxon>
        <taxon>Ecdysozoa</taxon>
        <taxon>Nematoda</taxon>
        <taxon>Chromadorea</taxon>
        <taxon>Rhabditida</taxon>
        <taxon>Tylenchina</taxon>
        <taxon>Panagrolaimomorpha</taxon>
        <taxon>Strongyloidoidea</taxon>
        <taxon>Alloionematidae</taxon>
        <taxon>Rhabditophanes</taxon>
    </lineage>
</organism>
<dbReference type="Proteomes" id="UP000095286">
    <property type="component" value="Unplaced"/>
</dbReference>
<name>A0AC35UAP4_9BILA</name>
<protein>
    <submittedName>
        <fullName evidence="2">Saposin B-type domain-containing protein</fullName>
    </submittedName>
</protein>